<dbReference type="OrthoDB" id="285993at2"/>
<dbReference type="SUPFAM" id="SSF158446">
    <property type="entry name" value="IVS-encoded protein-like"/>
    <property type="match status" value="1"/>
</dbReference>
<evidence type="ECO:0000313" key="2">
    <source>
        <dbReference type="Proteomes" id="UP000308528"/>
    </source>
</evidence>
<proteinExistence type="predicted"/>
<name>A0A4S4NQU2_9BACT</name>
<dbReference type="InterPro" id="IPR012657">
    <property type="entry name" value="23S_rRNA-intervening_sequence"/>
</dbReference>
<protein>
    <submittedName>
        <fullName evidence="1">Four helix bundle protein</fullName>
    </submittedName>
</protein>
<dbReference type="Gene3D" id="1.20.1440.60">
    <property type="entry name" value="23S rRNA-intervening sequence"/>
    <property type="match status" value="1"/>
</dbReference>
<dbReference type="Pfam" id="PF05635">
    <property type="entry name" value="23S_rRNA_IVP"/>
    <property type="match status" value="1"/>
</dbReference>
<dbReference type="Proteomes" id="UP000308528">
    <property type="component" value="Unassembled WGS sequence"/>
</dbReference>
<accession>A0A4S4NQU2</accession>
<comment type="caution">
    <text evidence="1">The sequence shown here is derived from an EMBL/GenBank/DDBJ whole genome shotgun (WGS) entry which is preliminary data.</text>
</comment>
<dbReference type="PIRSF" id="PIRSF035652">
    <property type="entry name" value="CHP02436"/>
    <property type="match status" value="1"/>
</dbReference>
<sequence length="143" mass="16131">MLAALVLNRRLLYLHNVKSSQSQSAQLEQRLIDFAVRIVRLSANLPSSFAGAHFGKQILRSGSAPALLYGEARAAESDKDFRHKCSLALKELRETHINLKIIQQSELYAADRLAALLDENNQLISIFVRTVRTMDDRINQTKN</sequence>
<reference evidence="1 2" key="1">
    <citation type="submission" date="2019-04" db="EMBL/GenBank/DDBJ databases">
        <title>Lewinella litorea sp. nov., isolated from a marine sand.</title>
        <authorList>
            <person name="Yoon J.-H."/>
        </authorList>
    </citation>
    <scope>NUCLEOTIDE SEQUENCE [LARGE SCALE GENOMIC DNA]</scope>
    <source>
        <strain evidence="1 2">HSMS-39</strain>
    </source>
</reference>
<dbReference type="NCBIfam" id="TIGR02436">
    <property type="entry name" value="four helix bundle protein"/>
    <property type="match status" value="1"/>
</dbReference>
<organism evidence="1 2">
    <name type="scientific">Neolewinella litorea</name>
    <dbReference type="NCBI Taxonomy" id="2562452"/>
    <lineage>
        <taxon>Bacteria</taxon>
        <taxon>Pseudomonadati</taxon>
        <taxon>Bacteroidota</taxon>
        <taxon>Saprospiria</taxon>
        <taxon>Saprospirales</taxon>
        <taxon>Lewinellaceae</taxon>
        <taxon>Neolewinella</taxon>
    </lineage>
</organism>
<keyword evidence="2" id="KW-1185">Reference proteome</keyword>
<dbReference type="AlphaFoldDB" id="A0A4S4NQU2"/>
<dbReference type="InterPro" id="IPR036583">
    <property type="entry name" value="23S_rRNA_IVS_sf"/>
</dbReference>
<dbReference type="EMBL" id="SRSF01000002">
    <property type="protein sequence ID" value="THH40708.1"/>
    <property type="molecule type" value="Genomic_DNA"/>
</dbReference>
<gene>
    <name evidence="1" type="ORF">E4021_08235</name>
</gene>
<evidence type="ECO:0000313" key="1">
    <source>
        <dbReference type="EMBL" id="THH40708.1"/>
    </source>
</evidence>